<sequence length="202" mass="22868">MAAQLPDYHSIRITNHGKMKSWVSFALDHLEHNDKPIVLHTLPASLVQTTNETEKTQGALSNATTVIPRLVSVVEIIKREYLKSLELKQSTRLTGLYQYNELGCLEDLEPEDNRMEEDTPQATNEEARVQNIVQALGGKNHVRQKQTPFMRITLSTQSLPQLKERGATYQPPLIRKLSKSAKARAKKREKKASEVTNLEKDG</sequence>
<dbReference type="AlphaFoldDB" id="A0A0C9Y9P3"/>
<reference evidence="2 3" key="1">
    <citation type="submission" date="2014-04" db="EMBL/GenBank/DDBJ databases">
        <authorList>
            <consortium name="DOE Joint Genome Institute"/>
            <person name="Kuo A."/>
            <person name="Kohler A."/>
            <person name="Nagy L.G."/>
            <person name="Floudas D."/>
            <person name="Copeland A."/>
            <person name="Barry K.W."/>
            <person name="Cichocki N."/>
            <person name="Veneault-Fourrey C."/>
            <person name="LaButti K."/>
            <person name="Lindquist E.A."/>
            <person name="Lipzen A."/>
            <person name="Lundell T."/>
            <person name="Morin E."/>
            <person name="Murat C."/>
            <person name="Sun H."/>
            <person name="Tunlid A."/>
            <person name="Henrissat B."/>
            <person name="Grigoriev I.V."/>
            <person name="Hibbett D.S."/>
            <person name="Martin F."/>
            <person name="Nordberg H.P."/>
            <person name="Cantor M.N."/>
            <person name="Hua S.X."/>
        </authorList>
    </citation>
    <scope>NUCLEOTIDE SEQUENCE [LARGE SCALE GENOMIC DNA]</scope>
    <source>
        <strain evidence="2 3">LaAM-08-1</strain>
    </source>
</reference>
<evidence type="ECO:0000313" key="3">
    <source>
        <dbReference type="Proteomes" id="UP000054477"/>
    </source>
</evidence>
<dbReference type="EMBL" id="KN838550">
    <property type="protein sequence ID" value="KIK06937.1"/>
    <property type="molecule type" value="Genomic_DNA"/>
</dbReference>
<dbReference type="OrthoDB" id="424402at2759"/>
<keyword evidence="3" id="KW-1185">Reference proteome</keyword>
<dbReference type="STRING" id="1095629.A0A0C9Y9P3"/>
<accession>A0A0C9Y9P3</accession>
<feature type="compositionally biased region" description="Basic and acidic residues" evidence="1">
    <location>
        <begin position="191"/>
        <end position="202"/>
    </location>
</feature>
<proteinExistence type="predicted"/>
<gene>
    <name evidence="2" type="ORF">K443DRAFT_88062</name>
</gene>
<evidence type="ECO:0000256" key="1">
    <source>
        <dbReference type="SAM" id="MobiDB-lite"/>
    </source>
</evidence>
<name>A0A0C9Y9P3_9AGAR</name>
<dbReference type="HOGENOM" id="CLU_074862_0_0_1"/>
<protein>
    <submittedName>
        <fullName evidence="2">Unplaced genomic scaffold K443scaffold_15, whole genome shotgun sequence</fullName>
    </submittedName>
</protein>
<evidence type="ECO:0000313" key="2">
    <source>
        <dbReference type="EMBL" id="KIK06937.1"/>
    </source>
</evidence>
<organism evidence="2 3">
    <name type="scientific">Laccaria amethystina LaAM-08-1</name>
    <dbReference type="NCBI Taxonomy" id="1095629"/>
    <lineage>
        <taxon>Eukaryota</taxon>
        <taxon>Fungi</taxon>
        <taxon>Dikarya</taxon>
        <taxon>Basidiomycota</taxon>
        <taxon>Agaricomycotina</taxon>
        <taxon>Agaricomycetes</taxon>
        <taxon>Agaricomycetidae</taxon>
        <taxon>Agaricales</taxon>
        <taxon>Agaricineae</taxon>
        <taxon>Hydnangiaceae</taxon>
        <taxon>Laccaria</taxon>
    </lineage>
</organism>
<feature type="region of interest" description="Disordered" evidence="1">
    <location>
        <begin position="163"/>
        <end position="202"/>
    </location>
</feature>
<feature type="compositionally biased region" description="Basic residues" evidence="1">
    <location>
        <begin position="176"/>
        <end position="190"/>
    </location>
</feature>
<reference evidence="3" key="2">
    <citation type="submission" date="2015-01" db="EMBL/GenBank/DDBJ databases">
        <title>Evolutionary Origins and Diversification of the Mycorrhizal Mutualists.</title>
        <authorList>
            <consortium name="DOE Joint Genome Institute"/>
            <consortium name="Mycorrhizal Genomics Consortium"/>
            <person name="Kohler A."/>
            <person name="Kuo A."/>
            <person name="Nagy L.G."/>
            <person name="Floudas D."/>
            <person name="Copeland A."/>
            <person name="Barry K.W."/>
            <person name="Cichocki N."/>
            <person name="Veneault-Fourrey C."/>
            <person name="LaButti K."/>
            <person name="Lindquist E.A."/>
            <person name="Lipzen A."/>
            <person name="Lundell T."/>
            <person name="Morin E."/>
            <person name="Murat C."/>
            <person name="Riley R."/>
            <person name="Ohm R."/>
            <person name="Sun H."/>
            <person name="Tunlid A."/>
            <person name="Henrissat B."/>
            <person name="Grigoriev I.V."/>
            <person name="Hibbett D.S."/>
            <person name="Martin F."/>
        </authorList>
    </citation>
    <scope>NUCLEOTIDE SEQUENCE [LARGE SCALE GENOMIC DNA]</scope>
    <source>
        <strain evidence="3">LaAM-08-1</strain>
    </source>
</reference>
<dbReference type="Proteomes" id="UP000054477">
    <property type="component" value="Unassembled WGS sequence"/>
</dbReference>